<dbReference type="Proteomes" id="UP000059113">
    <property type="component" value="Chromosome"/>
</dbReference>
<accession>A0A0H4W1E0</accession>
<dbReference type="InterPro" id="IPR012341">
    <property type="entry name" value="6hp_glycosidase-like_sf"/>
</dbReference>
<dbReference type="KEGG" id="ery:CP97_08895"/>
<dbReference type="PANTHER" id="PTHR31616">
    <property type="entry name" value="TREHALASE"/>
    <property type="match status" value="1"/>
</dbReference>
<sequence length="602" mass="68574">MSTKNEHASSLELWPIGNCQVSGLIDRNGALVWGCVPRVDGDPVFCALMNGDQQDSGTWRFELEGQISATQEYIRNTPTLLTRLEAEDGSAVEILDFCPRFERSGRMYRPVAFSRIVRPVAGTPRMRVILRPMKNYGASLAETTNGTNHIRYLVGPQALRLSTDAPVGYILENHAFRVEGDTHFFLGPDEGFFGNLREEIRWMEQATRKYWQLWSRGLATPFEWQDEVIRCAITLKLCQHEETGAIVAALTTSIPEAPNSERNWDYRYCWIRDSYYTVQALNRLGALDVLEKYLRYLRNIVDSAKGGQIQPLYSVMGESELTETTAANLAGYRGMGPVRVGNAAWKQIQHDCYGQIVLPTAQGFLDKRLLRIADDRDFESLEQVGETAWKMHDQPDAGLWEFRTRQEVHTYSAVMSWAACDRLSNVAHYLGKPDRAEIWRERAEKIRATIEAKAWKANGEGGHYGASFESNYLDASLLQLLELRYIEPEDERFIATFAQIERDLRRGEHMLRYAAEDDFGAPETAFNICTFWLIEALALMDRKDEARELFTTMLDHRTGSGLLSEDMDFETGELWGNFPQTYSLVGTINCVGLLSKSWNTVR</sequence>
<dbReference type="GO" id="GO:0005975">
    <property type="term" value="P:carbohydrate metabolic process"/>
    <property type="evidence" value="ECO:0007669"/>
    <property type="project" value="InterPro"/>
</dbReference>
<dbReference type="OrthoDB" id="3902805at2"/>
<dbReference type="PATRIC" id="fig|1648404.4.peg.1854"/>
<reference evidence="4" key="2">
    <citation type="submission" date="2015-04" db="EMBL/GenBank/DDBJ databases">
        <title>The complete genome sequence of Erythrobacter sp. s21-N3.</title>
        <authorList>
            <person name="Zhuang L."/>
            <person name="Liu Y."/>
            <person name="Shao Z."/>
        </authorList>
    </citation>
    <scope>NUCLEOTIDE SEQUENCE [LARGE SCALE GENOMIC DNA]</scope>
    <source>
        <strain evidence="4">s21-N3</strain>
    </source>
</reference>
<evidence type="ECO:0000313" key="3">
    <source>
        <dbReference type="EMBL" id="AKQ43323.1"/>
    </source>
</evidence>
<evidence type="ECO:0000313" key="4">
    <source>
        <dbReference type="Proteomes" id="UP000059113"/>
    </source>
</evidence>
<dbReference type="EMBL" id="CP011310">
    <property type="protein sequence ID" value="AKQ43323.1"/>
    <property type="molecule type" value="Genomic_DNA"/>
</dbReference>
<dbReference type="PANTHER" id="PTHR31616:SF0">
    <property type="entry name" value="GLUCAN 1,4-ALPHA-GLUCOSIDASE"/>
    <property type="match status" value="1"/>
</dbReference>
<dbReference type="AlphaFoldDB" id="A0A0H4W1E0"/>
<dbReference type="InterPro" id="IPR008928">
    <property type="entry name" value="6-hairpin_glycosidase_sf"/>
</dbReference>
<proteinExistence type="predicted"/>
<gene>
    <name evidence="3" type="ORF">CP97_08895</name>
</gene>
<dbReference type="Gene3D" id="1.50.10.10">
    <property type="match status" value="1"/>
</dbReference>
<reference evidence="3 4" key="1">
    <citation type="journal article" date="2015" name="Int. J. Syst. Evol. Microbiol.">
        <title>Erythrobacter atlanticus sp. nov., a bacterium from ocean sediment able to degrade polycyclic aromatic hydrocarbons.</title>
        <authorList>
            <person name="Zhuang L."/>
            <person name="Liu Y."/>
            <person name="Wang L."/>
            <person name="Wang W."/>
            <person name="Shao Z."/>
        </authorList>
    </citation>
    <scope>NUCLEOTIDE SEQUENCE [LARGE SCALE GENOMIC DNA]</scope>
    <source>
        <strain evidence="4">s21-N3</strain>
    </source>
</reference>
<protein>
    <submittedName>
        <fullName evidence="3">Glycoside hydrolase family protein</fullName>
    </submittedName>
</protein>
<dbReference type="SUPFAM" id="SSF48208">
    <property type="entry name" value="Six-hairpin glycosidases"/>
    <property type="match status" value="1"/>
</dbReference>
<dbReference type="InterPro" id="IPR045582">
    <property type="entry name" value="Trehalase-like_N"/>
</dbReference>
<dbReference type="STRING" id="1648404.CP97_08895"/>
<evidence type="ECO:0000259" key="1">
    <source>
        <dbReference type="Pfam" id="PF00723"/>
    </source>
</evidence>
<dbReference type="Pfam" id="PF19291">
    <property type="entry name" value="TREH_N"/>
    <property type="match status" value="1"/>
</dbReference>
<keyword evidence="4" id="KW-1185">Reference proteome</keyword>
<dbReference type="Pfam" id="PF00723">
    <property type="entry name" value="Glyco_hydro_15"/>
    <property type="match status" value="1"/>
</dbReference>
<name>A0A0H4W1E0_9SPHN</name>
<dbReference type="RefSeq" id="WP_048886880.1">
    <property type="nucleotide sequence ID" value="NZ_CP011310.1"/>
</dbReference>
<dbReference type="InterPro" id="IPR011613">
    <property type="entry name" value="GH15-like"/>
</dbReference>
<dbReference type="GO" id="GO:0004553">
    <property type="term" value="F:hydrolase activity, hydrolyzing O-glycosyl compounds"/>
    <property type="evidence" value="ECO:0007669"/>
    <property type="project" value="TreeGrafter"/>
</dbReference>
<evidence type="ECO:0000259" key="2">
    <source>
        <dbReference type="Pfam" id="PF19291"/>
    </source>
</evidence>
<feature type="domain" description="Trehalase-like N-terminal" evidence="2">
    <location>
        <begin position="16"/>
        <end position="151"/>
    </location>
</feature>
<organism evidence="3 4">
    <name type="scientific">Aurantiacibacter atlanticus</name>
    <dbReference type="NCBI Taxonomy" id="1648404"/>
    <lineage>
        <taxon>Bacteria</taxon>
        <taxon>Pseudomonadati</taxon>
        <taxon>Pseudomonadota</taxon>
        <taxon>Alphaproteobacteria</taxon>
        <taxon>Sphingomonadales</taxon>
        <taxon>Erythrobacteraceae</taxon>
        <taxon>Aurantiacibacter</taxon>
    </lineage>
</organism>
<feature type="domain" description="GH15-like" evidence="1">
    <location>
        <begin position="228"/>
        <end position="590"/>
    </location>
</feature>
<keyword evidence="3" id="KW-0378">Hydrolase</keyword>